<reference evidence="2" key="1">
    <citation type="submission" date="2014-05" db="EMBL/GenBank/DDBJ databases">
        <title>Whole genome sequencing of Lactobacillus casei NRIC0644.</title>
        <authorList>
            <person name="Atarashi H."/>
            <person name="Yoshida Y."/>
            <person name="Fujimura S."/>
            <person name="Tanaka N."/>
            <person name="Shiwa Y."/>
            <person name="Yoshikawa H."/>
            <person name="Okada S."/>
            <person name="Nakagawa J."/>
        </authorList>
    </citation>
    <scope>NUCLEOTIDE SEQUENCE [LARGE SCALE GENOMIC DNA]</scope>
    <source>
        <strain evidence="2">NRIC0644</strain>
    </source>
</reference>
<name>A0A0C9Q6D0_LACPA</name>
<evidence type="ECO:0000313" key="2">
    <source>
        <dbReference type="Proteomes" id="UP000032552"/>
    </source>
</evidence>
<evidence type="ECO:0000313" key="1">
    <source>
        <dbReference type="EMBL" id="GAN35427.1"/>
    </source>
</evidence>
<protein>
    <recommendedName>
        <fullName evidence="3">Glycosyltransferase</fullName>
    </recommendedName>
</protein>
<sequence length="251" mass="28884">MKRHVLISTTHNFKISLPNLEYVCECIKANFEKVYLTVSNTSDASITNFIKNKTSFNYKVIPPSGAGDARREALSLALFEEDAEAIYLYCDFDKVAVAMLERRKDFEDFIRNIPPHLHFLIVGRNRESFATFPYTWQNTEKISNSAASIVFNIADLDITSGCCAFDYRTGKKILQRSKQRLTDTEWPIICKICDIPIEFKSVPFLIYIQKFNHGRNDDNWKGYIPRLTLALEAIKSLENDIDVTSSQTRKN</sequence>
<dbReference type="AlphaFoldDB" id="A0A0C9Q6D0"/>
<proteinExistence type="predicted"/>
<organism evidence="1 2">
    <name type="scientific">Lacticaseibacillus paracasei NRIC 0644</name>
    <dbReference type="NCBI Taxonomy" id="1435038"/>
    <lineage>
        <taxon>Bacteria</taxon>
        <taxon>Bacillati</taxon>
        <taxon>Bacillota</taxon>
        <taxon>Bacilli</taxon>
        <taxon>Lactobacillales</taxon>
        <taxon>Lactobacillaceae</taxon>
        <taxon>Lacticaseibacillus</taxon>
    </lineage>
</organism>
<gene>
    <name evidence="1" type="ORF">LC0644_0016</name>
</gene>
<dbReference type="Proteomes" id="UP000032552">
    <property type="component" value="Unassembled WGS sequence"/>
</dbReference>
<dbReference type="RefSeq" id="WP_045624271.1">
    <property type="nucleotide sequence ID" value="NZ_BAYM01000001.1"/>
</dbReference>
<accession>A0A0C9Q6D0</accession>
<dbReference type="EMBL" id="BAYM01000001">
    <property type="protein sequence ID" value="GAN35427.1"/>
    <property type="molecule type" value="Genomic_DNA"/>
</dbReference>
<comment type="caution">
    <text evidence="1">The sequence shown here is derived from an EMBL/GenBank/DDBJ whole genome shotgun (WGS) entry which is preliminary data.</text>
</comment>
<evidence type="ECO:0008006" key="3">
    <source>
        <dbReference type="Google" id="ProtNLM"/>
    </source>
</evidence>